<proteinExistence type="predicted"/>
<dbReference type="SUPFAM" id="SSF56219">
    <property type="entry name" value="DNase I-like"/>
    <property type="match status" value="1"/>
</dbReference>
<dbReference type="GO" id="GO:0003824">
    <property type="term" value="F:catalytic activity"/>
    <property type="evidence" value="ECO:0007669"/>
    <property type="project" value="InterPro"/>
</dbReference>
<comment type="caution">
    <text evidence="2">The sequence shown here is derived from an EMBL/GenBank/DDBJ whole genome shotgun (WGS) entry which is preliminary data.</text>
</comment>
<feature type="domain" description="Reverse transcriptase" evidence="1">
    <location>
        <begin position="298"/>
        <end position="420"/>
    </location>
</feature>
<evidence type="ECO:0000313" key="3">
    <source>
        <dbReference type="Proteomes" id="UP001430953"/>
    </source>
</evidence>
<dbReference type="PANTHER" id="PTHR19446">
    <property type="entry name" value="REVERSE TRANSCRIPTASES"/>
    <property type="match status" value="1"/>
</dbReference>
<evidence type="ECO:0000259" key="1">
    <source>
        <dbReference type="PROSITE" id="PS50878"/>
    </source>
</evidence>
<dbReference type="InterPro" id="IPR036691">
    <property type="entry name" value="Endo/exonu/phosph_ase_sf"/>
</dbReference>
<dbReference type="PROSITE" id="PS50878">
    <property type="entry name" value="RT_POL"/>
    <property type="match status" value="1"/>
</dbReference>
<dbReference type="InterPro" id="IPR043502">
    <property type="entry name" value="DNA/RNA_pol_sf"/>
</dbReference>
<dbReference type="InterPro" id="IPR000477">
    <property type="entry name" value="RT_dom"/>
</dbReference>
<protein>
    <recommendedName>
        <fullName evidence="1">Reverse transcriptase domain-containing protein</fullName>
    </recommendedName>
</protein>
<reference evidence="2 3" key="1">
    <citation type="submission" date="2023-03" db="EMBL/GenBank/DDBJ databases">
        <title>High recombination rates correlate with genetic variation in Cardiocondyla obscurior ants.</title>
        <authorList>
            <person name="Errbii M."/>
        </authorList>
    </citation>
    <scope>NUCLEOTIDE SEQUENCE [LARGE SCALE GENOMIC DNA]</scope>
    <source>
        <strain evidence="2">Alpha-2009</strain>
        <tissue evidence="2">Whole body</tissue>
    </source>
</reference>
<evidence type="ECO:0000313" key="2">
    <source>
        <dbReference type="EMBL" id="KAL0107445.1"/>
    </source>
</evidence>
<keyword evidence="3" id="KW-1185">Reference proteome</keyword>
<organism evidence="2 3">
    <name type="scientific">Cardiocondyla obscurior</name>
    <dbReference type="NCBI Taxonomy" id="286306"/>
    <lineage>
        <taxon>Eukaryota</taxon>
        <taxon>Metazoa</taxon>
        <taxon>Ecdysozoa</taxon>
        <taxon>Arthropoda</taxon>
        <taxon>Hexapoda</taxon>
        <taxon>Insecta</taxon>
        <taxon>Pterygota</taxon>
        <taxon>Neoptera</taxon>
        <taxon>Endopterygota</taxon>
        <taxon>Hymenoptera</taxon>
        <taxon>Apocrita</taxon>
        <taxon>Aculeata</taxon>
        <taxon>Formicoidea</taxon>
        <taxon>Formicidae</taxon>
        <taxon>Myrmicinae</taxon>
        <taxon>Cardiocondyla</taxon>
    </lineage>
</organism>
<dbReference type="Proteomes" id="UP001430953">
    <property type="component" value="Unassembled WGS sequence"/>
</dbReference>
<dbReference type="SUPFAM" id="SSF56672">
    <property type="entry name" value="DNA/RNA polymerases"/>
    <property type="match status" value="1"/>
</dbReference>
<dbReference type="CDD" id="cd01650">
    <property type="entry name" value="RT_nLTR_like"/>
    <property type="match status" value="1"/>
</dbReference>
<dbReference type="AlphaFoldDB" id="A0AAW2EZN0"/>
<dbReference type="Pfam" id="PF00078">
    <property type="entry name" value="RVT_1"/>
    <property type="match status" value="1"/>
</dbReference>
<dbReference type="GO" id="GO:0071897">
    <property type="term" value="P:DNA biosynthetic process"/>
    <property type="evidence" value="ECO:0007669"/>
    <property type="project" value="UniProtKB-ARBA"/>
</dbReference>
<dbReference type="InterPro" id="IPR005135">
    <property type="entry name" value="Endo/exonuclease/phosphatase"/>
</dbReference>
<name>A0AAW2EZN0_9HYME</name>
<gene>
    <name evidence="2" type="ORF">PUN28_015783</name>
</gene>
<dbReference type="Pfam" id="PF14529">
    <property type="entry name" value="Exo_endo_phos_2"/>
    <property type="match status" value="1"/>
</dbReference>
<dbReference type="EMBL" id="JADYXP020000017">
    <property type="protein sequence ID" value="KAL0107445.1"/>
    <property type="molecule type" value="Genomic_DNA"/>
</dbReference>
<accession>A0AAW2EZN0</accession>
<sequence>MAKREEEQPYLSNRRSNIMNYKNIKQERGNLVISAVYCPPRYLNSQKQFEDFFSTLGERFIVGGDFNAKHTHWGSRIPLINNEQLDEAAEQLTKAIQQAAWDATPPTTEKDICKSNYPIEVRELVKEKRLARKRWQETRDPEDKTVANRLSQQLKRLLHKVKNENINFYLKNLTNSKESEYSLWKATRKLKRPKIYNPPIRRSDNTWARDNRSKAEAFADHLEKTFQPVENLEDNREIQIELNSDVRKIQPISTKETKCTIDKDMNLKKAPGYELITVRILKELSQKAINFITYLFNAAIRLKYFPLSWKVAQITMIPKPGKSENEIASYRPISLLPTISKLFEKLLLKRIIPIMEQAQLIPQHQFGFRRNHSTIDQVHRVTHIIEKALEEGKYCPAVFLDVAQAFDKRLLSAVKIISYR</sequence>
<dbReference type="Gene3D" id="3.60.10.10">
    <property type="entry name" value="Endonuclease/exonuclease/phosphatase"/>
    <property type="match status" value="1"/>
</dbReference>